<keyword evidence="2" id="KW-0378">Hydrolase</keyword>
<feature type="compositionally biased region" description="Polar residues" evidence="1">
    <location>
        <begin position="167"/>
        <end position="178"/>
    </location>
</feature>
<sequence>TDGGKTWTQQNNQPTAQFYHVAADNSVPYKVYGAQQDNSTVAIATRSDSFAIDRPDWYDVGGGESGYVVPDPRNANIVYAGSYDGLITRFDKSNGQEQDISSWPLNPMGAGAAELKHRFQWTAPIAISPNDPNTLYHGGEAVFKTTDGGMSWTAISGDLTRNDKSKQQSSGGPLTQDNTSIEYSDTVFTIVESPVEKGVIWAGSDDGLVHVTRDGGQHWANVTSKEFGEWSLVSLIDASPHAAGTAYVAIDRHKLDDYKPYAFKTTDYGKTWTKITTGMPDNSCVHAVKEDPKRKGLLFAGTEHGIYISFDDGGHWQPLKLNLPTTPIHDLTVKNDDLIVATHGRAFWILDDISPLRQMNATTASEDAHLYQPAAAIRFRGAGF</sequence>
<evidence type="ECO:0000313" key="3">
    <source>
        <dbReference type="Proteomes" id="UP000567293"/>
    </source>
</evidence>
<keyword evidence="3" id="KW-1185">Reference proteome</keyword>
<dbReference type="InterPro" id="IPR052025">
    <property type="entry name" value="Xyloglucanase_GH74"/>
</dbReference>
<dbReference type="InterPro" id="IPR015943">
    <property type="entry name" value="WD40/YVTN_repeat-like_dom_sf"/>
</dbReference>
<dbReference type="EMBL" id="JACDQQ010000838">
    <property type="protein sequence ID" value="MBA0085049.1"/>
    <property type="molecule type" value="Genomic_DNA"/>
</dbReference>
<feature type="non-terminal residue" evidence="2">
    <location>
        <position position="1"/>
    </location>
</feature>
<reference evidence="2" key="1">
    <citation type="submission" date="2020-06" db="EMBL/GenBank/DDBJ databases">
        <title>Legume-microbial interactions unlock mineral nutrients during tropical forest succession.</title>
        <authorList>
            <person name="Epihov D.Z."/>
        </authorList>
    </citation>
    <scope>NUCLEOTIDE SEQUENCE [LARGE SCALE GENOMIC DNA]</scope>
    <source>
        <strain evidence="2">Pan2503</strain>
    </source>
</reference>
<comment type="caution">
    <text evidence="2">The sequence shown here is derived from an EMBL/GenBank/DDBJ whole genome shotgun (WGS) entry which is preliminary data.</text>
</comment>
<feature type="region of interest" description="Disordered" evidence="1">
    <location>
        <begin position="159"/>
        <end position="178"/>
    </location>
</feature>
<name>A0A7V8SWK6_9BACT</name>
<proteinExistence type="predicted"/>
<dbReference type="SUPFAM" id="SSF110296">
    <property type="entry name" value="Oligoxyloglucan reducing end-specific cellobiohydrolase"/>
    <property type="match status" value="2"/>
</dbReference>
<dbReference type="PANTHER" id="PTHR43739">
    <property type="entry name" value="XYLOGLUCANASE (EUROFUNG)"/>
    <property type="match status" value="1"/>
</dbReference>
<evidence type="ECO:0000313" key="2">
    <source>
        <dbReference type="EMBL" id="MBA0085049.1"/>
    </source>
</evidence>
<dbReference type="Gene3D" id="2.130.10.10">
    <property type="entry name" value="YVTN repeat-like/Quinoprotein amine dehydrogenase"/>
    <property type="match status" value="1"/>
</dbReference>
<dbReference type="CDD" id="cd15482">
    <property type="entry name" value="Sialidase_non-viral"/>
    <property type="match status" value="1"/>
</dbReference>
<dbReference type="AlphaFoldDB" id="A0A7V8SWK6"/>
<dbReference type="GO" id="GO:0010411">
    <property type="term" value="P:xyloglucan metabolic process"/>
    <property type="evidence" value="ECO:0007669"/>
    <property type="project" value="TreeGrafter"/>
</dbReference>
<protein>
    <submittedName>
        <fullName evidence="2">Glycosyl hydrolase</fullName>
    </submittedName>
</protein>
<feature type="non-terminal residue" evidence="2">
    <location>
        <position position="384"/>
    </location>
</feature>
<dbReference type="Proteomes" id="UP000567293">
    <property type="component" value="Unassembled WGS sequence"/>
</dbReference>
<accession>A0A7V8SWK6</accession>
<gene>
    <name evidence="2" type="ORF">HRJ53_08635</name>
</gene>
<dbReference type="GO" id="GO:0016787">
    <property type="term" value="F:hydrolase activity"/>
    <property type="evidence" value="ECO:0007669"/>
    <property type="project" value="UniProtKB-KW"/>
</dbReference>
<organism evidence="2 3">
    <name type="scientific">Candidatus Acidiferrum panamense</name>
    <dbReference type="NCBI Taxonomy" id="2741543"/>
    <lineage>
        <taxon>Bacteria</taxon>
        <taxon>Pseudomonadati</taxon>
        <taxon>Acidobacteriota</taxon>
        <taxon>Terriglobia</taxon>
        <taxon>Candidatus Acidiferrales</taxon>
        <taxon>Candidatus Acidiferrum</taxon>
    </lineage>
</organism>
<dbReference type="PANTHER" id="PTHR43739:SF5">
    <property type="entry name" value="EXO-ALPHA-SIALIDASE"/>
    <property type="match status" value="1"/>
</dbReference>
<evidence type="ECO:0000256" key="1">
    <source>
        <dbReference type="SAM" id="MobiDB-lite"/>
    </source>
</evidence>